<sequence length="326" mass="35933">MRVVRTIVAVVAIVFAVSWLGYSFWRAYQPKPEQLQGQIEAQEYHISSKIAGRIDRVLVKKGDQVTRGQLVFTMLSPEIDARMTQAVAGQEAAEALADEARNGTREQQIAAARETWQQAQTAVDLLEKTYARIDALFTEGVVAEQKRDEVYSQLAAARHAAGAAHQMYLLAREGARPEDIRAAEGKAKVAAGAVAEVQAYAKDTTIASWHDGEVTQILLHGGELAAQGFPVVSIMDTDDVWAVFQIREDRLQHFAKGTEFECTIPALGSSPYRFRVSHVAVMGDFATWRTTRSDRGFDMRTFEIEARPVQPVAGLRAGMSVLTTLP</sequence>
<organism evidence="2 3">
    <name type="scientific">Desulfofustis glycolicus DSM 9705</name>
    <dbReference type="NCBI Taxonomy" id="1121409"/>
    <lineage>
        <taxon>Bacteria</taxon>
        <taxon>Pseudomonadati</taxon>
        <taxon>Thermodesulfobacteriota</taxon>
        <taxon>Desulfobulbia</taxon>
        <taxon>Desulfobulbales</taxon>
        <taxon>Desulfocapsaceae</taxon>
        <taxon>Desulfofustis</taxon>
    </lineage>
</organism>
<feature type="transmembrane region" description="Helical" evidence="1">
    <location>
        <begin position="7"/>
        <end position="25"/>
    </location>
</feature>
<dbReference type="Proteomes" id="UP000184139">
    <property type="component" value="Unassembled WGS sequence"/>
</dbReference>
<dbReference type="EMBL" id="FQXS01000014">
    <property type="protein sequence ID" value="SHH89454.1"/>
    <property type="molecule type" value="Genomic_DNA"/>
</dbReference>
<dbReference type="Gene3D" id="2.40.50.100">
    <property type="match status" value="1"/>
</dbReference>
<dbReference type="Gene3D" id="2.40.30.170">
    <property type="match status" value="1"/>
</dbReference>
<name>A0A1M5WQN5_9BACT</name>
<keyword evidence="1" id="KW-0472">Membrane</keyword>
<dbReference type="AlphaFoldDB" id="A0A1M5WQN5"/>
<reference evidence="2 3" key="1">
    <citation type="submission" date="2016-11" db="EMBL/GenBank/DDBJ databases">
        <authorList>
            <person name="Jaros S."/>
            <person name="Januszkiewicz K."/>
            <person name="Wedrychowicz H."/>
        </authorList>
    </citation>
    <scope>NUCLEOTIDE SEQUENCE [LARGE SCALE GENOMIC DNA]</scope>
    <source>
        <strain evidence="2 3">DSM 9705</strain>
    </source>
</reference>
<keyword evidence="3" id="KW-1185">Reference proteome</keyword>
<evidence type="ECO:0000313" key="3">
    <source>
        <dbReference type="Proteomes" id="UP000184139"/>
    </source>
</evidence>
<proteinExistence type="predicted"/>
<keyword evidence="1" id="KW-1133">Transmembrane helix</keyword>
<evidence type="ECO:0000256" key="1">
    <source>
        <dbReference type="SAM" id="Phobius"/>
    </source>
</evidence>
<dbReference type="PANTHER" id="PTHR30438:SF1">
    <property type="entry name" value="36 KDA ANTIGEN"/>
    <property type="match status" value="1"/>
</dbReference>
<keyword evidence="1" id="KW-0812">Transmembrane</keyword>
<accession>A0A1M5WQN5</accession>
<gene>
    <name evidence="2" type="ORF">SAMN02745124_02430</name>
</gene>
<protein>
    <submittedName>
        <fullName evidence="2">HlyD family secretion protein</fullName>
    </submittedName>
</protein>
<evidence type="ECO:0000313" key="2">
    <source>
        <dbReference type="EMBL" id="SHH89454.1"/>
    </source>
</evidence>
<dbReference type="PANTHER" id="PTHR30438">
    <property type="entry name" value="36 KDA ANTIGEN-RELATED"/>
    <property type="match status" value="1"/>
</dbReference>
<dbReference type="OrthoDB" id="9793801at2"/>
<dbReference type="SUPFAM" id="SSF111369">
    <property type="entry name" value="HlyD-like secretion proteins"/>
    <property type="match status" value="1"/>
</dbReference>
<dbReference type="STRING" id="1121409.SAMN02745124_02430"/>
<dbReference type="RefSeq" id="WP_073376381.1">
    <property type="nucleotide sequence ID" value="NZ_FQXS01000014.1"/>
</dbReference>